<feature type="compositionally biased region" description="Low complexity" evidence="4">
    <location>
        <begin position="21"/>
        <end position="37"/>
    </location>
</feature>
<dbReference type="InterPro" id="IPR016201">
    <property type="entry name" value="PSI"/>
</dbReference>
<feature type="domain" description="PSI" evidence="5">
    <location>
        <begin position="148"/>
        <end position="195"/>
    </location>
</feature>
<evidence type="ECO:0000313" key="7">
    <source>
        <dbReference type="Proteomes" id="UP000314294"/>
    </source>
</evidence>
<dbReference type="PANTHER" id="PTHR22625">
    <property type="entry name" value="PLEXIN"/>
    <property type="match status" value="1"/>
</dbReference>
<keyword evidence="3" id="KW-0325">Glycoprotein</keyword>
<dbReference type="GO" id="GO:0002116">
    <property type="term" value="C:semaphorin receptor complex"/>
    <property type="evidence" value="ECO:0007669"/>
    <property type="project" value="TreeGrafter"/>
</dbReference>
<comment type="caution">
    <text evidence="6">The sequence shown here is derived from an EMBL/GenBank/DDBJ whole genome shotgun (WGS) entry which is preliminary data.</text>
</comment>
<feature type="domain" description="PSI" evidence="5">
    <location>
        <begin position="289"/>
        <end position="342"/>
    </location>
</feature>
<evidence type="ECO:0000256" key="1">
    <source>
        <dbReference type="ARBA" id="ARBA00004370"/>
    </source>
</evidence>
<dbReference type="GO" id="GO:0005886">
    <property type="term" value="C:plasma membrane"/>
    <property type="evidence" value="ECO:0007669"/>
    <property type="project" value="TreeGrafter"/>
</dbReference>
<feature type="compositionally biased region" description="Polar residues" evidence="4">
    <location>
        <begin position="1"/>
        <end position="12"/>
    </location>
</feature>
<sequence length="353" mass="37864">MLPLSKSGSTQTSRQEGEGEAGSAATGARSSTSEGSGLFSGERKDSDGGRRAGGWGPEGERPPAGPGGLEGQRPPAGPGGPEGQRPPAGPGGSEGERPPAGPGPPRVRLRFWPKVKPRAPGEAPIVQLYLKSKETGLAFANTSFVFYNCSVHKSCLSCVSSPYQCHWCKYRHDCTHDPRTCSFQEGRVRKPELSPRELSIVLATGSIPVAAELAVITPLRCRGKATDWTGGRDLTKDNNPWSREASCVHGYTGSCGPLDGGWRELNAVFTGTVTTCKKKTTELGLHLYKCDAQRGSCGLCLKADPLFGCVWCKAENRCTLKQHCPHPENQWLEHNGINSKCTHPKITQAEFLQ</sequence>
<keyword evidence="7" id="KW-1185">Reference proteome</keyword>
<proteinExistence type="predicted"/>
<dbReference type="InterPro" id="IPR002165">
    <property type="entry name" value="Plexin_repeat"/>
</dbReference>
<dbReference type="SMART" id="SM00423">
    <property type="entry name" value="PSI"/>
    <property type="match status" value="2"/>
</dbReference>
<feature type="compositionally biased region" description="Basic and acidic residues" evidence="4">
    <location>
        <begin position="41"/>
        <end position="50"/>
    </location>
</feature>
<evidence type="ECO:0000256" key="2">
    <source>
        <dbReference type="ARBA" id="ARBA00023136"/>
    </source>
</evidence>
<dbReference type="Proteomes" id="UP000314294">
    <property type="component" value="Unassembled WGS sequence"/>
</dbReference>
<name>A0A4Z2HH70_9TELE</name>
<evidence type="ECO:0000259" key="5">
    <source>
        <dbReference type="SMART" id="SM00423"/>
    </source>
</evidence>
<evidence type="ECO:0000256" key="3">
    <source>
        <dbReference type="ARBA" id="ARBA00023180"/>
    </source>
</evidence>
<dbReference type="SUPFAM" id="SSF103575">
    <property type="entry name" value="Plexin repeat"/>
    <property type="match status" value="1"/>
</dbReference>
<dbReference type="OrthoDB" id="125363at2759"/>
<evidence type="ECO:0000313" key="6">
    <source>
        <dbReference type="EMBL" id="TNN65208.1"/>
    </source>
</evidence>
<comment type="subcellular location">
    <subcellularLocation>
        <location evidence="1">Membrane</location>
    </subcellularLocation>
</comment>
<dbReference type="GO" id="GO:0030334">
    <property type="term" value="P:regulation of cell migration"/>
    <property type="evidence" value="ECO:0007669"/>
    <property type="project" value="TreeGrafter"/>
</dbReference>
<feature type="region of interest" description="Disordered" evidence="4">
    <location>
        <begin position="1"/>
        <end position="108"/>
    </location>
</feature>
<evidence type="ECO:0000256" key="4">
    <source>
        <dbReference type="SAM" id="MobiDB-lite"/>
    </source>
</evidence>
<gene>
    <name evidence="6" type="primary">plxna4_9</name>
    <name evidence="6" type="ORF">EYF80_024615</name>
</gene>
<dbReference type="Pfam" id="PF01437">
    <property type="entry name" value="PSI"/>
    <property type="match status" value="1"/>
</dbReference>
<protein>
    <submittedName>
        <fullName evidence="6">Plexin-A4</fullName>
    </submittedName>
</protein>
<reference evidence="6 7" key="1">
    <citation type="submission" date="2019-03" db="EMBL/GenBank/DDBJ databases">
        <title>First draft genome of Liparis tanakae, snailfish: a comprehensive survey of snailfish specific genes.</title>
        <authorList>
            <person name="Kim W."/>
            <person name="Song I."/>
            <person name="Jeong J.-H."/>
            <person name="Kim D."/>
            <person name="Kim S."/>
            <person name="Ryu S."/>
            <person name="Song J.Y."/>
            <person name="Lee S.K."/>
        </authorList>
    </citation>
    <scope>NUCLEOTIDE SEQUENCE [LARGE SCALE GENOMIC DNA]</scope>
    <source>
        <tissue evidence="6">Muscle</tissue>
    </source>
</reference>
<keyword evidence="2" id="KW-0472">Membrane</keyword>
<dbReference type="InterPro" id="IPR031148">
    <property type="entry name" value="Plexin"/>
</dbReference>
<dbReference type="PANTHER" id="PTHR22625:SF34">
    <property type="entry name" value="PLEXIN-A4"/>
    <property type="match status" value="1"/>
</dbReference>
<dbReference type="GO" id="GO:0017154">
    <property type="term" value="F:semaphorin receptor activity"/>
    <property type="evidence" value="ECO:0007669"/>
    <property type="project" value="InterPro"/>
</dbReference>
<dbReference type="AlphaFoldDB" id="A0A4Z2HH70"/>
<organism evidence="6 7">
    <name type="scientific">Liparis tanakae</name>
    <name type="common">Tanaka's snailfish</name>
    <dbReference type="NCBI Taxonomy" id="230148"/>
    <lineage>
        <taxon>Eukaryota</taxon>
        <taxon>Metazoa</taxon>
        <taxon>Chordata</taxon>
        <taxon>Craniata</taxon>
        <taxon>Vertebrata</taxon>
        <taxon>Euteleostomi</taxon>
        <taxon>Actinopterygii</taxon>
        <taxon>Neopterygii</taxon>
        <taxon>Teleostei</taxon>
        <taxon>Neoteleostei</taxon>
        <taxon>Acanthomorphata</taxon>
        <taxon>Eupercaria</taxon>
        <taxon>Perciformes</taxon>
        <taxon>Cottioidei</taxon>
        <taxon>Cottales</taxon>
        <taxon>Liparidae</taxon>
        <taxon>Liparis</taxon>
    </lineage>
</organism>
<dbReference type="Pfam" id="PF24479">
    <property type="entry name" value="PSI_PlexinA-B"/>
    <property type="match status" value="1"/>
</dbReference>
<accession>A0A4Z2HH70</accession>
<dbReference type="EMBL" id="SRLO01000239">
    <property type="protein sequence ID" value="TNN65208.1"/>
    <property type="molecule type" value="Genomic_DNA"/>
</dbReference>
<dbReference type="Gene3D" id="3.30.1680.10">
    <property type="entry name" value="ligand-binding face of the semaphorins, domain 2"/>
    <property type="match status" value="1"/>
</dbReference>